<evidence type="ECO:0000313" key="8">
    <source>
        <dbReference type="EMBL" id="QJD98126.1"/>
    </source>
</evidence>
<keyword evidence="6 8" id="KW-0012">Acyltransferase</keyword>
<dbReference type="GO" id="GO:0005886">
    <property type="term" value="C:plasma membrane"/>
    <property type="evidence" value="ECO:0007669"/>
    <property type="project" value="UniProtKB-SubCell"/>
</dbReference>
<dbReference type="GO" id="GO:0009247">
    <property type="term" value="P:glycolipid biosynthetic process"/>
    <property type="evidence" value="ECO:0007669"/>
    <property type="project" value="UniProtKB-ARBA"/>
</dbReference>
<keyword evidence="5 7" id="KW-0472">Membrane</keyword>
<keyword evidence="7" id="KW-1133">Transmembrane helix</keyword>
<dbReference type="RefSeq" id="WP_169610868.1">
    <property type="nucleotide sequence ID" value="NZ_CP051682.1"/>
</dbReference>
<dbReference type="KEGG" id="mrob:HH214_20725"/>
<dbReference type="GO" id="GO:0016746">
    <property type="term" value="F:acyltransferase activity"/>
    <property type="evidence" value="ECO:0007669"/>
    <property type="project" value="UniProtKB-KW"/>
</dbReference>
<dbReference type="CDD" id="cd07984">
    <property type="entry name" value="LPLAT_LABLAT-like"/>
    <property type="match status" value="1"/>
</dbReference>
<reference evidence="8 9" key="1">
    <citation type="submission" date="2020-04" db="EMBL/GenBank/DDBJ databases">
        <title>Genome sequencing of novel species.</title>
        <authorList>
            <person name="Heo J."/>
            <person name="Kim S.-J."/>
            <person name="Kim J.-S."/>
            <person name="Hong S.-B."/>
            <person name="Kwon S.-W."/>
        </authorList>
    </citation>
    <scope>NUCLEOTIDE SEQUENCE [LARGE SCALE GENOMIC DNA]</scope>
    <source>
        <strain evidence="8 9">F39-2</strain>
    </source>
</reference>
<keyword evidence="3" id="KW-0997">Cell inner membrane</keyword>
<dbReference type="Pfam" id="PF03279">
    <property type="entry name" value="Lip_A_acyltrans"/>
    <property type="match status" value="1"/>
</dbReference>
<evidence type="ECO:0000256" key="7">
    <source>
        <dbReference type="SAM" id="Phobius"/>
    </source>
</evidence>
<accession>A0A7L5ECI8</accession>
<dbReference type="Proteomes" id="UP000503278">
    <property type="component" value="Chromosome"/>
</dbReference>
<gene>
    <name evidence="8" type="ORF">HH214_20725</name>
</gene>
<dbReference type="PIRSF" id="PIRSF026649">
    <property type="entry name" value="MsbB"/>
    <property type="match status" value="1"/>
</dbReference>
<evidence type="ECO:0000256" key="2">
    <source>
        <dbReference type="ARBA" id="ARBA00022475"/>
    </source>
</evidence>
<keyword evidence="7" id="KW-0812">Transmembrane</keyword>
<name>A0A7L5ECI8_9SPHI</name>
<keyword evidence="9" id="KW-1185">Reference proteome</keyword>
<comment type="subcellular location">
    <subcellularLocation>
        <location evidence="1">Cell inner membrane</location>
    </subcellularLocation>
</comment>
<evidence type="ECO:0000313" key="9">
    <source>
        <dbReference type="Proteomes" id="UP000503278"/>
    </source>
</evidence>
<dbReference type="AlphaFoldDB" id="A0A7L5ECI8"/>
<keyword evidence="4 8" id="KW-0808">Transferase</keyword>
<sequence>MIRKGFSMLGASLLYLISLLPFFILYRIADVLFIVLYYIAGYRRKVVQENLRNAFPEKTTSERAYIEKEYYKHLADLIVESIKLFTISQKDLEKHFTITNFDKVVVPAFAAGKSVIGAVGHYGNWEMAALKLSLLTTERRIIVYKPLSNPEFDSMFQKMRSKFGATLIAMKNTMRKLVEYRKERTITVLVSDQTPAKREIQHFTTFLNQPTAVFLGVEKLAKLTDSAVVFCDIRRIKRGYYNCNFVPLFNDVKNTAEYEITNAHVQYLEQVIKNEPQYWLWSHRRWKYKPEDMHK</sequence>
<organism evidence="8 9">
    <name type="scientific">Mucilaginibacter robiniae</name>
    <dbReference type="NCBI Taxonomy" id="2728022"/>
    <lineage>
        <taxon>Bacteria</taxon>
        <taxon>Pseudomonadati</taxon>
        <taxon>Bacteroidota</taxon>
        <taxon>Sphingobacteriia</taxon>
        <taxon>Sphingobacteriales</taxon>
        <taxon>Sphingobacteriaceae</taxon>
        <taxon>Mucilaginibacter</taxon>
    </lineage>
</organism>
<evidence type="ECO:0000256" key="5">
    <source>
        <dbReference type="ARBA" id="ARBA00023136"/>
    </source>
</evidence>
<protein>
    <submittedName>
        <fullName evidence="8">Lysophospholipid acyltransferase family protein</fullName>
    </submittedName>
</protein>
<feature type="transmembrane region" description="Helical" evidence="7">
    <location>
        <begin position="12"/>
        <end position="40"/>
    </location>
</feature>
<dbReference type="EMBL" id="CP051682">
    <property type="protein sequence ID" value="QJD98126.1"/>
    <property type="molecule type" value="Genomic_DNA"/>
</dbReference>
<proteinExistence type="predicted"/>
<dbReference type="PANTHER" id="PTHR30606">
    <property type="entry name" value="LIPID A BIOSYNTHESIS LAUROYL ACYLTRANSFERASE"/>
    <property type="match status" value="1"/>
</dbReference>
<evidence type="ECO:0000256" key="6">
    <source>
        <dbReference type="ARBA" id="ARBA00023315"/>
    </source>
</evidence>
<dbReference type="InterPro" id="IPR004960">
    <property type="entry name" value="LipA_acyltrans"/>
</dbReference>
<evidence type="ECO:0000256" key="4">
    <source>
        <dbReference type="ARBA" id="ARBA00022679"/>
    </source>
</evidence>
<evidence type="ECO:0000256" key="3">
    <source>
        <dbReference type="ARBA" id="ARBA00022519"/>
    </source>
</evidence>
<evidence type="ECO:0000256" key="1">
    <source>
        <dbReference type="ARBA" id="ARBA00004533"/>
    </source>
</evidence>
<dbReference type="PANTHER" id="PTHR30606:SF10">
    <property type="entry name" value="PHOSPHATIDYLINOSITOL MANNOSIDE ACYLTRANSFERASE"/>
    <property type="match status" value="1"/>
</dbReference>
<keyword evidence="2" id="KW-1003">Cell membrane</keyword>